<evidence type="ECO:0000313" key="3">
    <source>
        <dbReference type="Proteomes" id="UP001066276"/>
    </source>
</evidence>
<evidence type="ECO:0000256" key="1">
    <source>
        <dbReference type="SAM" id="MobiDB-lite"/>
    </source>
</evidence>
<evidence type="ECO:0000313" key="2">
    <source>
        <dbReference type="EMBL" id="KAJ1116064.1"/>
    </source>
</evidence>
<accession>A0AAV7NLS6</accession>
<reference evidence="2" key="1">
    <citation type="journal article" date="2022" name="bioRxiv">
        <title>Sequencing and chromosome-scale assembly of the giantPleurodeles waltlgenome.</title>
        <authorList>
            <person name="Brown T."/>
            <person name="Elewa A."/>
            <person name="Iarovenko S."/>
            <person name="Subramanian E."/>
            <person name="Araus A.J."/>
            <person name="Petzold A."/>
            <person name="Susuki M."/>
            <person name="Suzuki K.-i.T."/>
            <person name="Hayashi T."/>
            <person name="Toyoda A."/>
            <person name="Oliveira C."/>
            <person name="Osipova E."/>
            <person name="Leigh N.D."/>
            <person name="Simon A."/>
            <person name="Yun M.H."/>
        </authorList>
    </citation>
    <scope>NUCLEOTIDE SEQUENCE</scope>
    <source>
        <strain evidence="2">20211129_DDA</strain>
        <tissue evidence="2">Liver</tissue>
    </source>
</reference>
<organism evidence="2 3">
    <name type="scientific">Pleurodeles waltl</name>
    <name type="common">Iberian ribbed newt</name>
    <dbReference type="NCBI Taxonomy" id="8319"/>
    <lineage>
        <taxon>Eukaryota</taxon>
        <taxon>Metazoa</taxon>
        <taxon>Chordata</taxon>
        <taxon>Craniata</taxon>
        <taxon>Vertebrata</taxon>
        <taxon>Euteleostomi</taxon>
        <taxon>Amphibia</taxon>
        <taxon>Batrachia</taxon>
        <taxon>Caudata</taxon>
        <taxon>Salamandroidea</taxon>
        <taxon>Salamandridae</taxon>
        <taxon>Pleurodelinae</taxon>
        <taxon>Pleurodeles</taxon>
    </lineage>
</organism>
<feature type="region of interest" description="Disordered" evidence="1">
    <location>
        <begin position="20"/>
        <end position="42"/>
    </location>
</feature>
<gene>
    <name evidence="2" type="ORF">NDU88_004283</name>
</gene>
<dbReference type="AlphaFoldDB" id="A0AAV7NLS6"/>
<proteinExistence type="predicted"/>
<name>A0AAV7NLS6_PLEWA</name>
<comment type="caution">
    <text evidence="2">The sequence shown here is derived from an EMBL/GenBank/DDBJ whole genome shotgun (WGS) entry which is preliminary data.</text>
</comment>
<dbReference type="Proteomes" id="UP001066276">
    <property type="component" value="Chromosome 8"/>
</dbReference>
<dbReference type="EMBL" id="JANPWB010000012">
    <property type="protein sequence ID" value="KAJ1116064.1"/>
    <property type="molecule type" value="Genomic_DNA"/>
</dbReference>
<keyword evidence="3" id="KW-1185">Reference proteome</keyword>
<sequence>MAGGCGRFFWAVWRCGFGAPDAPAWEEQRPGPSRRRSKSRGEYTGCARFGEYGERVGGGVVARDEVESDVSLEEGELRNSGSEAEWWERKGRGASNPVHLSRETKDNAEGNLAPPVKGVRMVSAEEETTPK</sequence>
<feature type="region of interest" description="Disordered" evidence="1">
    <location>
        <begin position="72"/>
        <end position="131"/>
    </location>
</feature>
<protein>
    <submittedName>
        <fullName evidence="2">Uncharacterized protein</fullName>
    </submittedName>
</protein>